<dbReference type="KEGG" id="dch:SY84_02690"/>
<dbReference type="PANTHER" id="PTHR42788">
    <property type="entry name" value="TAURINE IMPORT ATP-BINDING PROTEIN-RELATED"/>
    <property type="match status" value="1"/>
</dbReference>
<dbReference type="InterPro" id="IPR050166">
    <property type="entry name" value="ABC_transporter_ATP-bind"/>
</dbReference>
<dbReference type="AlphaFoldDB" id="A0A0F7JMY3"/>
<dbReference type="RefSeq" id="WP_046842713.1">
    <property type="nucleotide sequence ID" value="NZ_CP011389.1"/>
</dbReference>
<sequence length="249" mass="26356">MTTTMNRAAAAPRTAERGGAPLSLDGVTYHYQGRRAAGAGVGPLNLDVPGGEFLCVVGPSGSGKSTLLSLLAGFLKPQRGQITLGGEVVRGPHPRLTLVQQEAALFPWLTVSGNVAFGLRGVPRAERDARVQDALRQVGLDGYGPRRPHELSGGQRQRVALARALVTHPGLLLLDEPFSALDHATRTALADELLTLWRQSGVTVVFVTHQLEEALHLGQRVVALRGGQVALDAPAAQTSVDDLKRLLGE</sequence>
<dbReference type="InterPro" id="IPR003439">
    <property type="entry name" value="ABC_transporter-like_ATP-bd"/>
</dbReference>
<evidence type="ECO:0000256" key="3">
    <source>
        <dbReference type="ARBA" id="ARBA00022840"/>
    </source>
</evidence>
<dbReference type="OrthoDB" id="61712at2"/>
<dbReference type="Gene3D" id="3.40.50.300">
    <property type="entry name" value="P-loop containing nucleotide triphosphate hydrolases"/>
    <property type="match status" value="1"/>
</dbReference>
<evidence type="ECO:0000313" key="6">
    <source>
        <dbReference type="Proteomes" id="UP000034024"/>
    </source>
</evidence>
<evidence type="ECO:0000313" key="5">
    <source>
        <dbReference type="EMBL" id="AKH16138.1"/>
    </source>
</evidence>
<dbReference type="SUPFAM" id="SSF52540">
    <property type="entry name" value="P-loop containing nucleoside triphosphate hydrolases"/>
    <property type="match status" value="1"/>
</dbReference>
<proteinExistence type="predicted"/>
<organism evidence="5 6">
    <name type="scientific">Deinococcus soli</name>
    <name type="common">ex Cha et al. 2016</name>
    <dbReference type="NCBI Taxonomy" id="1309411"/>
    <lineage>
        <taxon>Bacteria</taxon>
        <taxon>Thermotogati</taxon>
        <taxon>Deinococcota</taxon>
        <taxon>Deinococci</taxon>
        <taxon>Deinococcales</taxon>
        <taxon>Deinococcaceae</taxon>
        <taxon>Deinococcus</taxon>
    </lineage>
</organism>
<keyword evidence="6" id="KW-1185">Reference proteome</keyword>
<keyword evidence="1" id="KW-0813">Transport</keyword>
<protein>
    <submittedName>
        <fullName evidence="5">ABC transporter ATP-binding protein</fullName>
    </submittedName>
</protein>
<feature type="domain" description="ABC transporter" evidence="4">
    <location>
        <begin position="22"/>
        <end position="243"/>
    </location>
</feature>
<dbReference type="SMART" id="SM00382">
    <property type="entry name" value="AAA"/>
    <property type="match status" value="1"/>
</dbReference>
<keyword evidence="2" id="KW-0547">Nucleotide-binding</keyword>
<dbReference type="PATRIC" id="fig|1309411.5.peg.561"/>
<evidence type="ECO:0000259" key="4">
    <source>
        <dbReference type="PROSITE" id="PS50893"/>
    </source>
</evidence>
<accession>A0A0F7JMY3</accession>
<dbReference type="PROSITE" id="PS00211">
    <property type="entry name" value="ABC_TRANSPORTER_1"/>
    <property type="match status" value="1"/>
</dbReference>
<dbReference type="Proteomes" id="UP000034024">
    <property type="component" value="Chromosome"/>
</dbReference>
<reference evidence="5 6" key="1">
    <citation type="submission" date="2015-01" db="EMBL/GenBank/DDBJ databases">
        <title>Deinococcus soli/N5/whole genome sequencing.</title>
        <authorList>
            <person name="Kim M.K."/>
            <person name="Srinivasan S."/>
            <person name="Lee J.-J."/>
        </authorList>
    </citation>
    <scope>NUCLEOTIDE SEQUENCE [LARGE SCALE GENOMIC DNA]</scope>
    <source>
        <strain evidence="5 6">N5</strain>
    </source>
</reference>
<dbReference type="InterPro" id="IPR027417">
    <property type="entry name" value="P-loop_NTPase"/>
</dbReference>
<name>A0A0F7JMY3_9DEIO</name>
<dbReference type="CDD" id="cd03293">
    <property type="entry name" value="ABC_NrtD_SsuB_transporters"/>
    <property type="match status" value="1"/>
</dbReference>
<dbReference type="PROSITE" id="PS50893">
    <property type="entry name" value="ABC_TRANSPORTER_2"/>
    <property type="match status" value="1"/>
</dbReference>
<keyword evidence="3 5" id="KW-0067">ATP-binding</keyword>
<gene>
    <name evidence="5" type="ORF">SY84_02690</name>
</gene>
<evidence type="ECO:0000256" key="1">
    <source>
        <dbReference type="ARBA" id="ARBA00022448"/>
    </source>
</evidence>
<evidence type="ECO:0000256" key="2">
    <source>
        <dbReference type="ARBA" id="ARBA00022741"/>
    </source>
</evidence>
<dbReference type="InterPro" id="IPR017871">
    <property type="entry name" value="ABC_transporter-like_CS"/>
</dbReference>
<dbReference type="PANTHER" id="PTHR42788:SF13">
    <property type="entry name" value="ALIPHATIC SULFONATES IMPORT ATP-BINDING PROTEIN SSUB"/>
    <property type="match status" value="1"/>
</dbReference>
<dbReference type="EMBL" id="CP011389">
    <property type="protein sequence ID" value="AKH16138.1"/>
    <property type="molecule type" value="Genomic_DNA"/>
</dbReference>
<dbReference type="GO" id="GO:0005524">
    <property type="term" value="F:ATP binding"/>
    <property type="evidence" value="ECO:0007669"/>
    <property type="project" value="UniProtKB-KW"/>
</dbReference>
<dbReference type="Pfam" id="PF00005">
    <property type="entry name" value="ABC_tran"/>
    <property type="match status" value="1"/>
</dbReference>
<dbReference type="InterPro" id="IPR003593">
    <property type="entry name" value="AAA+_ATPase"/>
</dbReference>
<dbReference type="GO" id="GO:0016887">
    <property type="term" value="F:ATP hydrolysis activity"/>
    <property type="evidence" value="ECO:0007669"/>
    <property type="project" value="InterPro"/>
</dbReference>